<comment type="similarity">
    <text evidence="2">Belongs to the peptidase M20A family.</text>
</comment>
<evidence type="ECO:0000256" key="7">
    <source>
        <dbReference type="ARBA" id="ARBA00022833"/>
    </source>
</evidence>
<dbReference type="FunFam" id="3.30.70.360:FF:000005">
    <property type="entry name" value="Putative Aminoacylase-1"/>
    <property type="match status" value="1"/>
</dbReference>
<dbReference type="Pfam" id="PF01546">
    <property type="entry name" value="Peptidase_M20"/>
    <property type="match status" value="1"/>
</dbReference>
<feature type="binding site" evidence="10">
    <location>
        <position position="145"/>
    </location>
    <ligand>
        <name>Zn(2+)</name>
        <dbReference type="ChEBI" id="CHEBI:29105"/>
        <label>1</label>
    </ligand>
</feature>
<dbReference type="NCBIfam" id="TIGR01880">
    <property type="entry name" value="Ac-peptdase-euk"/>
    <property type="match status" value="1"/>
</dbReference>
<dbReference type="PANTHER" id="PTHR45892:SF1">
    <property type="entry name" value="AMINOACYLASE-1"/>
    <property type="match status" value="1"/>
</dbReference>
<dbReference type="Gene3D" id="3.30.70.360">
    <property type="match status" value="1"/>
</dbReference>
<feature type="binding site" evidence="10">
    <location>
        <position position="49"/>
    </location>
    <ligand>
        <name>Zn(2+)</name>
        <dbReference type="ChEBI" id="CHEBI:29105"/>
        <label>1</label>
    </ligand>
</feature>
<dbReference type="InterPro" id="IPR036264">
    <property type="entry name" value="Bact_exopeptidase_dim_dom"/>
</dbReference>
<organism evidence="12 13">
    <name type="scientific">Ranatra chinensis</name>
    <dbReference type="NCBI Taxonomy" id="642074"/>
    <lineage>
        <taxon>Eukaryota</taxon>
        <taxon>Metazoa</taxon>
        <taxon>Ecdysozoa</taxon>
        <taxon>Arthropoda</taxon>
        <taxon>Hexapoda</taxon>
        <taxon>Insecta</taxon>
        <taxon>Pterygota</taxon>
        <taxon>Neoptera</taxon>
        <taxon>Paraneoptera</taxon>
        <taxon>Hemiptera</taxon>
        <taxon>Heteroptera</taxon>
        <taxon>Panheteroptera</taxon>
        <taxon>Nepomorpha</taxon>
        <taxon>Nepidae</taxon>
        <taxon>Ranatrinae</taxon>
        <taxon>Ranatra</taxon>
    </lineage>
</organism>
<keyword evidence="6" id="KW-0378">Hydrolase</keyword>
<feature type="binding site" evidence="10">
    <location>
        <position position="82"/>
    </location>
    <ligand>
        <name>Zn(2+)</name>
        <dbReference type="ChEBI" id="CHEBI:29105"/>
        <label>2</label>
    </ligand>
</feature>
<dbReference type="GO" id="GO:0005737">
    <property type="term" value="C:cytoplasm"/>
    <property type="evidence" value="ECO:0007669"/>
    <property type="project" value="UniProtKB-SubCell"/>
</dbReference>
<evidence type="ECO:0000256" key="8">
    <source>
        <dbReference type="ARBA" id="ARBA00029656"/>
    </source>
</evidence>
<dbReference type="PROSITE" id="PS00758">
    <property type="entry name" value="ARGE_DAPE_CPG2_1"/>
    <property type="match status" value="1"/>
</dbReference>
<dbReference type="InterPro" id="IPR002933">
    <property type="entry name" value="Peptidase_M20"/>
</dbReference>
<dbReference type="InterPro" id="IPR011650">
    <property type="entry name" value="Peptidase_M20_dimer"/>
</dbReference>
<proteinExistence type="inferred from homology"/>
<evidence type="ECO:0000259" key="11">
    <source>
        <dbReference type="Pfam" id="PF07687"/>
    </source>
</evidence>
<keyword evidence="5 10" id="KW-0479">Metal-binding</keyword>
<feature type="binding site" evidence="10">
    <location>
        <position position="118"/>
    </location>
    <ligand>
        <name>Zn(2+)</name>
        <dbReference type="ChEBI" id="CHEBI:29105"/>
        <label>2</label>
    </ligand>
</feature>
<evidence type="ECO:0000256" key="5">
    <source>
        <dbReference type="ARBA" id="ARBA00022723"/>
    </source>
</evidence>
<evidence type="ECO:0000256" key="2">
    <source>
        <dbReference type="ARBA" id="ARBA00006247"/>
    </source>
</evidence>
<gene>
    <name evidence="12" type="ORF">AAG570_004887</name>
</gene>
<dbReference type="InterPro" id="IPR001261">
    <property type="entry name" value="ArgE/DapE_CS"/>
</dbReference>
<dbReference type="Gene3D" id="3.40.630.10">
    <property type="entry name" value="Zn peptidases"/>
    <property type="match status" value="1"/>
</dbReference>
<dbReference type="Proteomes" id="UP001558652">
    <property type="component" value="Unassembled WGS sequence"/>
</dbReference>
<dbReference type="EC" id="3.5.1.14" evidence="3"/>
<sequence>DGCVEFLRGQAKSLDLPVSVFVPTPHKPVVVITWQGREPNLPSILLNSHMDVVPVFAEKWTHDPFGAEMDANGNIYARGAQDMKCVGIQYLEAVKRLKRQGTKSLRRTVHISFVPDEEIGGVDGMGKWVCTEDFRRLNVGCALDEGMASTDQNYFLFYGERSIWQVHIHCPGTPGHGSLILPNTAGEKLQKVIDAFMGLRQREKERLESNPNLRLGDVTTINLTTLKGGVQNNVVPPELVVGFDCRLSVTTDLEAFEKWIMDVCEKAGEGVYPEYQQKQSAKAATALDSTNPFWGVFKSECDKL</sequence>
<keyword evidence="4" id="KW-0963">Cytoplasm</keyword>
<dbReference type="PANTHER" id="PTHR45892">
    <property type="entry name" value="AMINOACYLASE-1"/>
    <property type="match status" value="1"/>
</dbReference>
<dbReference type="PIRSF" id="PIRSF036696">
    <property type="entry name" value="ACY-1"/>
    <property type="match status" value="1"/>
</dbReference>
<evidence type="ECO:0000256" key="3">
    <source>
        <dbReference type="ARBA" id="ARBA00011913"/>
    </source>
</evidence>
<reference evidence="12 13" key="1">
    <citation type="submission" date="2024-07" db="EMBL/GenBank/DDBJ databases">
        <title>Chromosome-level genome assembly of the water stick insect Ranatra chinensis (Heteroptera: Nepidae).</title>
        <authorList>
            <person name="Liu X."/>
        </authorList>
    </citation>
    <scope>NUCLEOTIDE SEQUENCE [LARGE SCALE GENOMIC DNA]</scope>
    <source>
        <strain evidence="12">Cailab_2021Rc</strain>
        <tissue evidence="12">Muscle</tissue>
    </source>
</reference>
<dbReference type="GO" id="GO:0004046">
    <property type="term" value="F:aminoacylase activity"/>
    <property type="evidence" value="ECO:0007669"/>
    <property type="project" value="UniProtKB-EC"/>
</dbReference>
<feature type="active site" description="Proton acceptor" evidence="9">
    <location>
        <position position="117"/>
    </location>
</feature>
<dbReference type="InterPro" id="IPR010159">
    <property type="entry name" value="N-acyl_aa_amidohydrolase"/>
</dbReference>
<feature type="binding site" evidence="10">
    <location>
        <position position="82"/>
    </location>
    <ligand>
        <name>Zn(2+)</name>
        <dbReference type="ChEBI" id="CHEBI:29105"/>
        <label>1</label>
    </ligand>
</feature>
<dbReference type="EMBL" id="JBFDAA010000017">
    <property type="protein sequence ID" value="KAL1116413.1"/>
    <property type="molecule type" value="Genomic_DNA"/>
</dbReference>
<dbReference type="FunFam" id="3.40.630.10:FF:000019">
    <property type="entry name" value="Aminoacylase 1"/>
    <property type="match status" value="1"/>
</dbReference>
<feature type="non-terminal residue" evidence="12">
    <location>
        <position position="1"/>
    </location>
</feature>
<keyword evidence="7 10" id="KW-0862">Zinc</keyword>
<dbReference type="SUPFAM" id="SSF55031">
    <property type="entry name" value="Bacterial exopeptidase dimerisation domain"/>
    <property type="match status" value="1"/>
</dbReference>
<dbReference type="GO" id="GO:0046872">
    <property type="term" value="F:metal ion binding"/>
    <property type="evidence" value="ECO:0007669"/>
    <property type="project" value="UniProtKB-KW"/>
</dbReference>
<feature type="active site" evidence="9">
    <location>
        <position position="51"/>
    </location>
</feature>
<evidence type="ECO:0000313" key="12">
    <source>
        <dbReference type="EMBL" id="KAL1116413.1"/>
    </source>
</evidence>
<dbReference type="InterPro" id="IPR052083">
    <property type="entry name" value="Aminoacylase-1_M20A"/>
</dbReference>
<name>A0ABD0YDR9_9HEMI</name>
<dbReference type="SUPFAM" id="SSF53187">
    <property type="entry name" value="Zn-dependent exopeptidases"/>
    <property type="match status" value="1"/>
</dbReference>
<comment type="caution">
    <text evidence="12">The sequence shown here is derived from an EMBL/GenBank/DDBJ whole genome shotgun (WGS) entry which is preliminary data.</text>
</comment>
<protein>
    <recommendedName>
        <fullName evidence="3">N-acyl-aliphatic-L-amino acid amidohydrolase</fullName>
        <ecNumber evidence="3">3.5.1.14</ecNumber>
    </recommendedName>
    <alternativeName>
        <fullName evidence="8">N-acyl-L-amino-acid amidohydrolase</fullName>
    </alternativeName>
</protein>
<dbReference type="PROSITE" id="PS00759">
    <property type="entry name" value="ARGE_DAPE_CPG2_2"/>
    <property type="match status" value="1"/>
</dbReference>
<keyword evidence="13" id="KW-1185">Reference proteome</keyword>
<evidence type="ECO:0000256" key="10">
    <source>
        <dbReference type="PIRSR" id="PIRSR036696-2"/>
    </source>
</evidence>
<evidence type="ECO:0000256" key="9">
    <source>
        <dbReference type="PIRSR" id="PIRSR036696-1"/>
    </source>
</evidence>
<evidence type="ECO:0000313" key="13">
    <source>
        <dbReference type="Proteomes" id="UP001558652"/>
    </source>
</evidence>
<feature type="domain" description="Peptidase M20 dimerisation" evidence="11">
    <location>
        <begin position="158"/>
        <end position="268"/>
    </location>
</feature>
<comment type="subcellular location">
    <subcellularLocation>
        <location evidence="1">Cytoplasm</location>
    </subcellularLocation>
</comment>
<evidence type="ECO:0000256" key="6">
    <source>
        <dbReference type="ARBA" id="ARBA00022801"/>
    </source>
</evidence>
<evidence type="ECO:0000256" key="1">
    <source>
        <dbReference type="ARBA" id="ARBA00004496"/>
    </source>
</evidence>
<accession>A0ABD0YDR9</accession>
<comment type="cofactor">
    <cofactor evidence="10">
        <name>Zn(2+)</name>
        <dbReference type="ChEBI" id="CHEBI:29105"/>
    </cofactor>
    <text evidence="10">Binds 2 Zn(2+) ions per subunit.</text>
</comment>
<evidence type="ECO:0000256" key="4">
    <source>
        <dbReference type="ARBA" id="ARBA00022490"/>
    </source>
</evidence>
<dbReference type="Pfam" id="PF07687">
    <property type="entry name" value="M20_dimer"/>
    <property type="match status" value="1"/>
</dbReference>
<dbReference type="AlphaFoldDB" id="A0ABD0YDR9"/>